<proteinExistence type="predicted"/>
<evidence type="ECO:0000313" key="1">
    <source>
        <dbReference type="Ensembl" id="ENSACAP00000039627.1"/>
    </source>
</evidence>
<evidence type="ECO:0008006" key="3">
    <source>
        <dbReference type="Google" id="ProtNLM"/>
    </source>
</evidence>
<dbReference type="Gene3D" id="1.10.20.10">
    <property type="entry name" value="Histone, subunit A"/>
    <property type="match status" value="1"/>
</dbReference>
<protein>
    <recommendedName>
        <fullName evidence="3">Centromere protein S</fullName>
    </recommendedName>
</protein>
<dbReference type="FunCoup" id="A0A803TWN7">
    <property type="interactions" value="90"/>
</dbReference>
<organism evidence="1 2">
    <name type="scientific">Anolis carolinensis</name>
    <name type="common">Green anole</name>
    <name type="synonym">American chameleon</name>
    <dbReference type="NCBI Taxonomy" id="28377"/>
    <lineage>
        <taxon>Eukaryota</taxon>
        <taxon>Metazoa</taxon>
        <taxon>Chordata</taxon>
        <taxon>Craniata</taxon>
        <taxon>Vertebrata</taxon>
        <taxon>Euteleostomi</taxon>
        <taxon>Lepidosauria</taxon>
        <taxon>Squamata</taxon>
        <taxon>Bifurcata</taxon>
        <taxon>Unidentata</taxon>
        <taxon>Episquamata</taxon>
        <taxon>Toxicofera</taxon>
        <taxon>Iguania</taxon>
        <taxon>Dactyloidae</taxon>
        <taxon>Anolis</taxon>
    </lineage>
</organism>
<sequence>IVQESWKELQRPSSPTSCHRLRAALHYPVSCLCKEVGKEKETQFRQIFFAKDLEMVARHAKWTMVNVKLLAKRSNSLLRYISQKSEEFALNNLKKEKKKKACSKKGRRTSDEQVESVVADCEKLNMAFP</sequence>
<dbReference type="InParanoid" id="A0A803TWN7"/>
<reference evidence="1" key="2">
    <citation type="submission" date="2025-08" db="UniProtKB">
        <authorList>
            <consortium name="Ensembl"/>
        </authorList>
    </citation>
    <scope>IDENTIFICATION</scope>
</reference>
<dbReference type="Proteomes" id="UP000001646">
    <property type="component" value="Chromosome 4"/>
</dbReference>
<dbReference type="Ensembl" id="ENSACAT00000055505.1">
    <property type="protein sequence ID" value="ENSACAP00000039627.1"/>
    <property type="gene ID" value="ENSACAG00000043161.1"/>
</dbReference>
<dbReference type="InterPro" id="IPR009072">
    <property type="entry name" value="Histone-fold"/>
</dbReference>
<name>A0A803TWN7_ANOCA</name>
<dbReference type="GeneTree" id="ENSGT00510000048007"/>
<keyword evidence="2" id="KW-1185">Reference proteome</keyword>
<reference evidence="1" key="3">
    <citation type="submission" date="2025-09" db="UniProtKB">
        <authorList>
            <consortium name="Ensembl"/>
        </authorList>
    </citation>
    <scope>IDENTIFICATION</scope>
</reference>
<reference evidence="1 2" key="1">
    <citation type="submission" date="2009-12" db="EMBL/GenBank/DDBJ databases">
        <title>The Genome Sequence of Anolis carolinensis (Green Anole Lizard).</title>
        <authorList>
            <consortium name="The Genome Sequencing Platform"/>
            <person name="Di Palma F."/>
            <person name="Alfoldi J."/>
            <person name="Heiman D."/>
            <person name="Young S."/>
            <person name="Grabherr M."/>
            <person name="Johnson J."/>
            <person name="Lander E.S."/>
            <person name="Lindblad-Toh K."/>
        </authorList>
    </citation>
    <scope>NUCLEOTIDE SEQUENCE [LARGE SCALE GENOMIC DNA]</scope>
    <source>
        <strain evidence="1 2">JBL SC #1</strain>
    </source>
</reference>
<accession>A0A803TWN7</accession>
<dbReference type="AlphaFoldDB" id="A0A803TWN7"/>
<evidence type="ECO:0000313" key="2">
    <source>
        <dbReference type="Proteomes" id="UP000001646"/>
    </source>
</evidence>
<dbReference type="GO" id="GO:0046982">
    <property type="term" value="F:protein heterodimerization activity"/>
    <property type="evidence" value="ECO:0007669"/>
    <property type="project" value="InterPro"/>
</dbReference>